<dbReference type="PANTHER" id="PTHR23112:SF0">
    <property type="entry name" value="TRANSMEMBRANE PROTEIN 116"/>
    <property type="match status" value="1"/>
</dbReference>
<dbReference type="Gene3D" id="1.20.1070.10">
    <property type="entry name" value="Rhodopsin 7-helix transmembrane proteins"/>
    <property type="match status" value="1"/>
</dbReference>
<proteinExistence type="predicted"/>
<dbReference type="AlphaFoldDB" id="A0A9P4XPK5"/>
<dbReference type="PANTHER" id="PTHR23112">
    <property type="entry name" value="G PROTEIN-COUPLED RECEPTOR 157-RELATED"/>
    <property type="match status" value="1"/>
</dbReference>
<dbReference type="InterPro" id="IPR017981">
    <property type="entry name" value="GPCR_2-like_7TM"/>
</dbReference>
<dbReference type="GO" id="GO:0007166">
    <property type="term" value="P:cell surface receptor signaling pathway"/>
    <property type="evidence" value="ECO:0007669"/>
    <property type="project" value="InterPro"/>
</dbReference>
<protein>
    <submittedName>
        <fullName evidence="7">Cyclic AMP receptor</fullName>
    </submittedName>
</protein>
<evidence type="ECO:0000256" key="3">
    <source>
        <dbReference type="ARBA" id="ARBA00022989"/>
    </source>
</evidence>
<dbReference type="Pfam" id="PF00002">
    <property type="entry name" value="7tm_2"/>
    <property type="match status" value="1"/>
</dbReference>
<evidence type="ECO:0000256" key="1">
    <source>
        <dbReference type="ARBA" id="ARBA00004141"/>
    </source>
</evidence>
<feature type="transmembrane region" description="Helical" evidence="5">
    <location>
        <begin position="346"/>
        <end position="363"/>
    </location>
</feature>
<feature type="transmembrane region" description="Helical" evidence="5">
    <location>
        <begin position="130"/>
        <end position="151"/>
    </location>
</feature>
<dbReference type="PROSITE" id="PS50261">
    <property type="entry name" value="G_PROTEIN_RECEP_F2_4"/>
    <property type="match status" value="1"/>
</dbReference>
<dbReference type="GO" id="GO:0007189">
    <property type="term" value="P:adenylate cyclase-activating G protein-coupled receptor signaling pathway"/>
    <property type="evidence" value="ECO:0007669"/>
    <property type="project" value="TreeGrafter"/>
</dbReference>
<dbReference type="InterPro" id="IPR000832">
    <property type="entry name" value="GPCR_2_secretin-like"/>
</dbReference>
<feature type="domain" description="G-protein coupled receptors family 2 profile 2" evidence="6">
    <location>
        <begin position="22"/>
        <end position="208"/>
    </location>
</feature>
<accession>A0A9P4XPK5</accession>
<dbReference type="GO" id="GO:0004930">
    <property type="term" value="F:G protein-coupled receptor activity"/>
    <property type="evidence" value="ECO:0007669"/>
    <property type="project" value="InterPro"/>
</dbReference>
<comment type="caution">
    <text evidence="7">The sequence shown here is derived from an EMBL/GenBank/DDBJ whole genome shotgun (WGS) entry which is preliminary data.</text>
</comment>
<keyword evidence="7" id="KW-0675">Receptor</keyword>
<organism evidence="7 8">
    <name type="scientific">Trichoderma lentiforme</name>
    <dbReference type="NCBI Taxonomy" id="1567552"/>
    <lineage>
        <taxon>Eukaryota</taxon>
        <taxon>Fungi</taxon>
        <taxon>Dikarya</taxon>
        <taxon>Ascomycota</taxon>
        <taxon>Pezizomycotina</taxon>
        <taxon>Sordariomycetes</taxon>
        <taxon>Hypocreomycetidae</taxon>
        <taxon>Hypocreales</taxon>
        <taxon>Hypocreaceae</taxon>
        <taxon>Trichoderma</taxon>
    </lineage>
</organism>
<feature type="transmembrane region" description="Helical" evidence="5">
    <location>
        <begin position="30"/>
        <end position="47"/>
    </location>
</feature>
<reference evidence="7 8" key="1">
    <citation type="submission" date="2018-06" db="EMBL/GenBank/DDBJ databases">
        <title>Genome analysis of cellulolytic fungus Trichoderma lentiforme CFAM-422.</title>
        <authorList>
            <person name="Steindorff A.S."/>
            <person name="Formighieri E.F."/>
            <person name="Midorikawa G.E.O."/>
            <person name="Tamietti M.S."/>
            <person name="Ramos E.Z."/>
            <person name="Silva A.S."/>
            <person name="Bon E.P.S."/>
            <person name="Mendes T.D."/>
            <person name="Damaso M.C.T."/>
            <person name="Favaro L.C.L."/>
        </authorList>
    </citation>
    <scope>NUCLEOTIDE SEQUENCE [LARGE SCALE GENOMIC DNA]</scope>
    <source>
        <strain evidence="7 8">CFAM-422</strain>
    </source>
</reference>
<evidence type="ECO:0000256" key="5">
    <source>
        <dbReference type="SAM" id="Phobius"/>
    </source>
</evidence>
<evidence type="ECO:0000256" key="4">
    <source>
        <dbReference type="ARBA" id="ARBA00023136"/>
    </source>
</evidence>
<feature type="transmembrane region" description="Helical" evidence="5">
    <location>
        <begin position="104"/>
        <end position="121"/>
    </location>
</feature>
<dbReference type="EMBL" id="QLNT01000002">
    <property type="protein sequence ID" value="KAF3076310.1"/>
    <property type="molecule type" value="Genomic_DNA"/>
</dbReference>
<comment type="subcellular location">
    <subcellularLocation>
        <location evidence="1">Membrane</location>
        <topology evidence="1">Multi-pass membrane protein</topology>
    </subcellularLocation>
</comment>
<keyword evidence="3 5" id="KW-1133">Transmembrane helix</keyword>
<evidence type="ECO:0000256" key="2">
    <source>
        <dbReference type="ARBA" id="ARBA00022692"/>
    </source>
</evidence>
<gene>
    <name evidence="7" type="ORF">CFAM422_001591</name>
</gene>
<evidence type="ECO:0000313" key="7">
    <source>
        <dbReference type="EMBL" id="KAF3076310.1"/>
    </source>
</evidence>
<evidence type="ECO:0000259" key="6">
    <source>
        <dbReference type="PROSITE" id="PS50261"/>
    </source>
</evidence>
<evidence type="ECO:0000313" key="8">
    <source>
        <dbReference type="Proteomes" id="UP000801864"/>
    </source>
</evidence>
<dbReference type="SUPFAM" id="SSF81321">
    <property type="entry name" value="Family A G protein-coupled receptor-like"/>
    <property type="match status" value="1"/>
</dbReference>
<sequence length="458" mass="51294">MMHSPANDTSGSELSPREIEVLITIERTGAGLSMVAITLTLVSFFLIKKLRTTPNMFIVLASIANAGASIASMIGYDGLDKGESSALCQGQGFIFEWFMQSDPWWSFAMAFNVFLVFFFNANPATFRKRIWIYCIICFGGPLVPAVVLVSIHDDAKGPVFGNAALWCWVDSNWSLVRLYAYYIPIWICIFGSIIIYVAVGYHVFRNRNRLRNFAVRIPITAKRSDGGTSEAGDSTEESLTRRQDYYGTATTEVQVTSNTPDNDDFSLPMIPPAIYSHGPAIVSCGRSWAVPQASSYYGQSIERFPRPSAALPSARPHFVHSVFSYLKNIKSSASMKLKRLDPVKMAYLRTSFIFGFAILITWIPSSVNRLYSLTYDGRVDFQLSIASGCGTVREELKAFKDSIWPIPRRGYRNTVRMDGRLDVVTYGNRNTLELPAMARLKASRVYDDDELELSERIS</sequence>
<dbReference type="GO" id="GO:0005886">
    <property type="term" value="C:plasma membrane"/>
    <property type="evidence" value="ECO:0007669"/>
    <property type="project" value="TreeGrafter"/>
</dbReference>
<keyword evidence="8" id="KW-1185">Reference proteome</keyword>
<feature type="transmembrane region" description="Helical" evidence="5">
    <location>
        <begin position="179"/>
        <end position="204"/>
    </location>
</feature>
<feature type="transmembrane region" description="Helical" evidence="5">
    <location>
        <begin position="56"/>
        <end position="76"/>
    </location>
</feature>
<dbReference type="Proteomes" id="UP000801864">
    <property type="component" value="Unassembled WGS sequence"/>
</dbReference>
<name>A0A9P4XPK5_9HYPO</name>
<keyword evidence="4 5" id="KW-0472">Membrane</keyword>
<keyword evidence="2 5" id="KW-0812">Transmembrane</keyword>